<evidence type="ECO:0000313" key="2">
    <source>
        <dbReference type="EMBL" id="ETN23669.1"/>
    </source>
</evidence>
<proteinExistence type="predicted"/>
<feature type="compositionally biased region" description="Polar residues" evidence="1">
    <location>
        <begin position="200"/>
        <end position="210"/>
    </location>
</feature>
<reference evidence="3" key="1">
    <citation type="submission" date="2011-12" db="EMBL/GenBank/DDBJ databases">
        <authorList>
            <consortium name="The Broad Institute Genome Sequencing Platform"/>
            <person name="Russ C."/>
            <person name="Tyler B."/>
            <person name="Panabieres F."/>
            <person name="Shan W."/>
            <person name="Tripathy S."/>
            <person name="Grunwald N."/>
            <person name="Machado M."/>
            <person name="Young S.K."/>
            <person name="Zeng Q."/>
            <person name="Gargeya S."/>
            <person name="Fitzgerald M."/>
            <person name="Haas B."/>
            <person name="Abouelleil A."/>
            <person name="Alvarado L."/>
            <person name="Arachchi H.M."/>
            <person name="Berlin A."/>
            <person name="Chapman S.B."/>
            <person name="Gearin G."/>
            <person name="Goldberg J."/>
            <person name="Griggs A."/>
            <person name="Gujja S."/>
            <person name="Hansen M."/>
            <person name="Heiman D."/>
            <person name="Howarth C."/>
            <person name="Larimer J."/>
            <person name="Lui A."/>
            <person name="MacDonald P.J.P."/>
            <person name="McCowen C."/>
            <person name="Montmayeur A."/>
            <person name="Murphy C."/>
            <person name="Neiman D."/>
            <person name="Pearson M."/>
            <person name="Priest M."/>
            <person name="Roberts A."/>
            <person name="Saif S."/>
            <person name="Shea T."/>
            <person name="Sisk P."/>
            <person name="Stolte C."/>
            <person name="Sykes S."/>
            <person name="Wortman J."/>
            <person name="Nusbaum C."/>
            <person name="Birren B."/>
        </authorList>
    </citation>
    <scope>NUCLEOTIDE SEQUENCE [LARGE SCALE GENOMIC DNA]</scope>
    <source>
        <strain evidence="3">INRA-310</strain>
    </source>
</reference>
<evidence type="ECO:0000313" key="3">
    <source>
        <dbReference type="Proteomes" id="UP000018817"/>
    </source>
</evidence>
<dbReference type="Proteomes" id="UP000018817">
    <property type="component" value="Unassembled WGS sequence"/>
</dbReference>
<organism evidence="2 3">
    <name type="scientific">Phytophthora nicotianae (strain INRA-310)</name>
    <name type="common">Phytophthora parasitica</name>
    <dbReference type="NCBI Taxonomy" id="761204"/>
    <lineage>
        <taxon>Eukaryota</taxon>
        <taxon>Sar</taxon>
        <taxon>Stramenopiles</taxon>
        <taxon>Oomycota</taxon>
        <taxon>Peronosporomycetes</taxon>
        <taxon>Peronosporales</taxon>
        <taxon>Peronosporaceae</taxon>
        <taxon>Phytophthora</taxon>
    </lineage>
</organism>
<gene>
    <name evidence="2" type="ORF">PPTG_00217</name>
</gene>
<feature type="compositionally biased region" description="Basic and acidic residues" evidence="1">
    <location>
        <begin position="211"/>
        <end position="234"/>
    </location>
</feature>
<dbReference type="AlphaFoldDB" id="W2RG73"/>
<name>W2RG73_PHYN3</name>
<evidence type="ECO:0000256" key="1">
    <source>
        <dbReference type="SAM" id="MobiDB-lite"/>
    </source>
</evidence>
<dbReference type="GeneID" id="20170605"/>
<reference evidence="2 3" key="2">
    <citation type="submission" date="2013-11" db="EMBL/GenBank/DDBJ databases">
        <title>The Genome Sequence of Phytophthora parasitica INRA-310.</title>
        <authorList>
            <consortium name="The Broad Institute Genomics Platform"/>
            <person name="Russ C."/>
            <person name="Tyler B."/>
            <person name="Panabieres F."/>
            <person name="Shan W."/>
            <person name="Tripathy S."/>
            <person name="Grunwald N."/>
            <person name="Machado M."/>
            <person name="Johnson C.S."/>
            <person name="Arredondo F."/>
            <person name="Hong C."/>
            <person name="Coffey M."/>
            <person name="Young S.K."/>
            <person name="Zeng Q."/>
            <person name="Gargeya S."/>
            <person name="Fitzgerald M."/>
            <person name="Abouelleil A."/>
            <person name="Alvarado L."/>
            <person name="Chapman S.B."/>
            <person name="Gainer-Dewar J."/>
            <person name="Goldberg J."/>
            <person name="Griggs A."/>
            <person name="Gujja S."/>
            <person name="Hansen M."/>
            <person name="Howarth C."/>
            <person name="Imamovic A."/>
            <person name="Ireland A."/>
            <person name="Larimer J."/>
            <person name="McCowan C."/>
            <person name="Murphy C."/>
            <person name="Pearson M."/>
            <person name="Poon T.W."/>
            <person name="Priest M."/>
            <person name="Roberts A."/>
            <person name="Saif S."/>
            <person name="Shea T."/>
            <person name="Sykes S."/>
            <person name="Wortman J."/>
            <person name="Nusbaum C."/>
            <person name="Birren B."/>
        </authorList>
    </citation>
    <scope>NUCLEOTIDE SEQUENCE [LARGE SCALE GENOMIC DNA]</scope>
    <source>
        <strain evidence="2 3">INRA-310</strain>
    </source>
</reference>
<accession>W2RG73</accession>
<protein>
    <submittedName>
        <fullName evidence="2">Uncharacterized protein</fullName>
    </submittedName>
</protein>
<dbReference type="VEuPathDB" id="FungiDB:PPTG_00217"/>
<dbReference type="OMA" id="HEWRICY"/>
<dbReference type="RefSeq" id="XP_008889838.1">
    <property type="nucleotide sequence ID" value="XM_008891590.1"/>
</dbReference>
<feature type="compositionally biased region" description="Basic and acidic residues" evidence="1">
    <location>
        <begin position="172"/>
        <end position="189"/>
    </location>
</feature>
<sequence>MLTTSSSANSTGPPAYFVMEEDLKPWELYSVSSAEEPETLDTMEVFFTRYRATRGKATNFAYTHDACPSRPGFEDRESNRSNHAIGELREHVCQLAQHEWRICYVHLVEGCANCSETRDRPIRTEWEHQLELLPLSELEQAEIRRGSRRCRRSCCRSHSRDRSHSQRQQSRSPERARSRSRSPRQEHLQAGDYVAPTCHQWESGQASGRDNFSRYDDHDREHREGDPRGHDAHRGRQVSPRSSARYPPHQILVEADLVDSGLRDSAFSRGAEKSGTVERLTIDQYRRMRREVDQARDDALKTQQIAETANRRAYAAERFASQAEPRRRAMMSRLRHLETLGSGAISR</sequence>
<dbReference type="EMBL" id="KI669561">
    <property type="protein sequence ID" value="ETN23669.1"/>
    <property type="molecule type" value="Genomic_DNA"/>
</dbReference>
<feature type="region of interest" description="Disordered" evidence="1">
    <location>
        <begin position="156"/>
        <end position="249"/>
    </location>
</feature>